<sequence length="84" mass="8726">MLVALWLAALAVESLEARAPGTLSPSSLTLSAFWVTSGSVDAAKAVVVVTAKVPTSATEAQPATVGNKYFIVTAFTRKSGKFRL</sequence>
<gene>
    <name evidence="1" type="ORF">GCM10009691_00710</name>
</gene>
<protein>
    <recommendedName>
        <fullName evidence="3">Secreted protein</fullName>
    </recommendedName>
</protein>
<proteinExistence type="predicted"/>
<name>A0ABN2AW72_9MICO</name>
<dbReference type="EMBL" id="BAAALY010000001">
    <property type="protein sequence ID" value="GAA1528683.1"/>
    <property type="molecule type" value="Genomic_DNA"/>
</dbReference>
<comment type="caution">
    <text evidence="1">The sequence shown here is derived from an EMBL/GenBank/DDBJ whole genome shotgun (WGS) entry which is preliminary data.</text>
</comment>
<evidence type="ECO:0008006" key="3">
    <source>
        <dbReference type="Google" id="ProtNLM"/>
    </source>
</evidence>
<accession>A0ABN2AW72</accession>
<organism evidence="1 2">
    <name type="scientific">Brevibacterium picturae</name>
    <dbReference type="NCBI Taxonomy" id="260553"/>
    <lineage>
        <taxon>Bacteria</taxon>
        <taxon>Bacillati</taxon>
        <taxon>Actinomycetota</taxon>
        <taxon>Actinomycetes</taxon>
        <taxon>Micrococcales</taxon>
        <taxon>Brevibacteriaceae</taxon>
        <taxon>Brevibacterium</taxon>
    </lineage>
</organism>
<evidence type="ECO:0000313" key="1">
    <source>
        <dbReference type="EMBL" id="GAA1528683.1"/>
    </source>
</evidence>
<reference evidence="1 2" key="1">
    <citation type="journal article" date="2019" name="Int. J. Syst. Evol. Microbiol.">
        <title>The Global Catalogue of Microorganisms (GCM) 10K type strain sequencing project: providing services to taxonomists for standard genome sequencing and annotation.</title>
        <authorList>
            <consortium name="The Broad Institute Genomics Platform"/>
            <consortium name="The Broad Institute Genome Sequencing Center for Infectious Disease"/>
            <person name="Wu L."/>
            <person name="Ma J."/>
        </authorList>
    </citation>
    <scope>NUCLEOTIDE SEQUENCE [LARGE SCALE GENOMIC DNA]</scope>
    <source>
        <strain evidence="1 2">JCM 13319</strain>
    </source>
</reference>
<evidence type="ECO:0000313" key="2">
    <source>
        <dbReference type="Proteomes" id="UP001501791"/>
    </source>
</evidence>
<keyword evidence="2" id="KW-1185">Reference proteome</keyword>
<dbReference type="Proteomes" id="UP001501791">
    <property type="component" value="Unassembled WGS sequence"/>
</dbReference>